<dbReference type="PANTHER" id="PTHR35205:SF1">
    <property type="entry name" value="ZU5 DOMAIN-CONTAINING PROTEIN"/>
    <property type="match status" value="1"/>
</dbReference>
<keyword evidence="2" id="KW-1185">Reference proteome</keyword>
<dbReference type="EMBL" id="BIFR01000001">
    <property type="protein sequence ID" value="GCE11306.1"/>
    <property type="molecule type" value="Genomic_DNA"/>
</dbReference>
<evidence type="ECO:0000313" key="1">
    <source>
        <dbReference type="EMBL" id="GCE11306.1"/>
    </source>
</evidence>
<dbReference type="RefSeq" id="WP_161975298.1">
    <property type="nucleotide sequence ID" value="NZ_BIFR01000001.1"/>
</dbReference>
<organism evidence="1 2">
    <name type="scientific">Tengunoibacter tsumagoiensis</name>
    <dbReference type="NCBI Taxonomy" id="2014871"/>
    <lineage>
        <taxon>Bacteria</taxon>
        <taxon>Bacillati</taxon>
        <taxon>Chloroflexota</taxon>
        <taxon>Ktedonobacteria</taxon>
        <taxon>Ktedonobacterales</taxon>
        <taxon>Dictyobacteraceae</taxon>
        <taxon>Tengunoibacter</taxon>
    </lineage>
</organism>
<evidence type="ECO:0000313" key="2">
    <source>
        <dbReference type="Proteomes" id="UP000287352"/>
    </source>
</evidence>
<dbReference type="PANTHER" id="PTHR35205">
    <property type="entry name" value="NB-ARC AND TPR DOMAIN PROTEIN"/>
    <property type="match status" value="1"/>
</dbReference>
<dbReference type="AlphaFoldDB" id="A0A401ZWX0"/>
<reference evidence="2" key="1">
    <citation type="submission" date="2018-12" db="EMBL/GenBank/DDBJ databases">
        <title>Tengunoibacter tsumagoiensis gen. nov., sp. nov., Dictyobacter kobayashii sp. nov., D. alpinus sp. nov., and D. joshuensis sp. nov. and description of Dictyobacteraceae fam. nov. within the order Ktedonobacterales isolated from Tengu-no-mugimeshi.</title>
        <authorList>
            <person name="Wang C.M."/>
            <person name="Zheng Y."/>
            <person name="Sakai Y."/>
            <person name="Toyoda A."/>
            <person name="Minakuchi Y."/>
            <person name="Abe K."/>
            <person name="Yokota A."/>
            <person name="Yabe S."/>
        </authorList>
    </citation>
    <scope>NUCLEOTIDE SEQUENCE [LARGE SCALE GENOMIC DNA]</scope>
    <source>
        <strain evidence="2">Uno3</strain>
    </source>
</reference>
<sequence>MIVGPFSFPALPPAYRQLDVVCLYAQEDGKFFAGIERHLLSMHKRGLFRTWFACSIQECLGSEELLPSQISSNSLLLLMLSPAFVAAVPHALSTLTRLLDCQTQVPMLPFQMRTVRLEGTALAPLAQTMIYPPALNSRIRTREESYFALSVELRRVIEAQSLLRCTTEAYEPSDAQLSLPIHTLPAQRNPLFTGREELLLDLHCRLTASQSTPHRERLAALGGPTGYGKSQIALEYAYRFSPHYRAILWVDASSTTALIRSYEIIAAALRLPEREAPNQVELITAVRTWLTTHYGWLLILDGVEPHTLTQEYLPVQHRGSVLLTTTHYDLVEVAYYLPVYEFTDSEGTLFFLHQTGLLARDQPLSALEGHKTDLVAQAKELVAFLKGHPTALALAGAYIAEQELEINKYYRRYRQQHKKLLKEHFEEARYTPDPLEVVGCLNLAQIPSPALELLRICASLPAREVPRELFEHKHYQLSYGLYLLAHDTLALDEALEVLHSYALIQLQTDQTFSLSPAISSCVLAELSPQERHNWAEQALHAVNILFPTLFDHETHRLCIRILPFVQACLQNIEHLKLHSFEAFSLLSRGGYYLYARSQFMAAQRLYQNAFALLAYSENADFFQTLNYTCHNADYQQEIWDALQRALLIYEHYLGCEQDFSSTQFSLPWLL</sequence>
<dbReference type="InterPro" id="IPR027417">
    <property type="entry name" value="P-loop_NTPase"/>
</dbReference>
<protein>
    <submittedName>
        <fullName evidence="1">Uncharacterized protein</fullName>
    </submittedName>
</protein>
<proteinExistence type="predicted"/>
<dbReference type="SUPFAM" id="SSF52540">
    <property type="entry name" value="P-loop containing nucleoside triphosphate hydrolases"/>
    <property type="match status" value="1"/>
</dbReference>
<dbReference type="Gene3D" id="3.40.50.300">
    <property type="entry name" value="P-loop containing nucleotide triphosphate hydrolases"/>
    <property type="match status" value="1"/>
</dbReference>
<dbReference type="Proteomes" id="UP000287352">
    <property type="component" value="Unassembled WGS sequence"/>
</dbReference>
<comment type="caution">
    <text evidence="1">The sequence shown here is derived from an EMBL/GenBank/DDBJ whole genome shotgun (WGS) entry which is preliminary data.</text>
</comment>
<dbReference type="GO" id="GO:0043531">
    <property type="term" value="F:ADP binding"/>
    <property type="evidence" value="ECO:0007669"/>
    <property type="project" value="InterPro"/>
</dbReference>
<accession>A0A401ZWX0</accession>
<gene>
    <name evidence="1" type="ORF">KTT_11650</name>
</gene>
<name>A0A401ZWX0_9CHLR</name>